<dbReference type="EMBL" id="BFAA01027133">
    <property type="protein sequence ID" value="GCB82064.1"/>
    <property type="molecule type" value="Genomic_DNA"/>
</dbReference>
<keyword evidence="3 5" id="KW-1133">Transmembrane helix</keyword>
<dbReference type="SUPFAM" id="SSF81324">
    <property type="entry name" value="Voltage-gated potassium channels"/>
    <property type="match status" value="1"/>
</dbReference>
<gene>
    <name evidence="7" type="ORF">scyTo_0023201</name>
</gene>
<evidence type="ECO:0000313" key="8">
    <source>
        <dbReference type="Proteomes" id="UP000288216"/>
    </source>
</evidence>
<keyword evidence="2 5" id="KW-0812">Transmembrane</keyword>
<feature type="non-terminal residue" evidence="7">
    <location>
        <position position="1"/>
    </location>
</feature>
<protein>
    <recommendedName>
        <fullName evidence="6">Ion transport domain-containing protein</fullName>
    </recommendedName>
</protein>
<dbReference type="PANTHER" id="PTHR10037:SF62">
    <property type="entry name" value="SODIUM CHANNEL PROTEIN 60E"/>
    <property type="match status" value="1"/>
</dbReference>
<dbReference type="AlphaFoldDB" id="A0A401Q9J7"/>
<sequence length="84" mass="9379">YLTLAFPRIPGLSALRAFRALKMIAILPGLKTIIGAIFKSARLLMEVLLLMMFVLLIIALFGLQIFKGDITYETLWLDRVVGLA</sequence>
<dbReference type="PANTHER" id="PTHR10037">
    <property type="entry name" value="VOLTAGE-GATED CATION CHANNEL CALCIUM AND SODIUM"/>
    <property type="match status" value="1"/>
</dbReference>
<dbReference type="STRING" id="75743.A0A401Q9J7"/>
<evidence type="ECO:0000256" key="4">
    <source>
        <dbReference type="ARBA" id="ARBA00023136"/>
    </source>
</evidence>
<dbReference type="Gene3D" id="1.10.287.70">
    <property type="match status" value="1"/>
</dbReference>
<proteinExistence type="predicted"/>
<evidence type="ECO:0000256" key="5">
    <source>
        <dbReference type="SAM" id="Phobius"/>
    </source>
</evidence>
<dbReference type="Proteomes" id="UP000288216">
    <property type="component" value="Unassembled WGS sequence"/>
</dbReference>
<feature type="domain" description="Ion transport" evidence="6">
    <location>
        <begin position="11"/>
        <end position="72"/>
    </location>
</feature>
<dbReference type="GO" id="GO:0001518">
    <property type="term" value="C:voltage-gated sodium channel complex"/>
    <property type="evidence" value="ECO:0007669"/>
    <property type="project" value="TreeGrafter"/>
</dbReference>
<dbReference type="GO" id="GO:0019228">
    <property type="term" value="P:neuronal action potential"/>
    <property type="evidence" value="ECO:0007669"/>
    <property type="project" value="TreeGrafter"/>
</dbReference>
<accession>A0A401Q9J7</accession>
<dbReference type="OrthoDB" id="2984333at2759"/>
<evidence type="ECO:0000259" key="6">
    <source>
        <dbReference type="Pfam" id="PF00520"/>
    </source>
</evidence>
<feature type="transmembrane region" description="Helical" evidence="5">
    <location>
        <begin position="47"/>
        <end position="66"/>
    </location>
</feature>
<dbReference type="GO" id="GO:0005248">
    <property type="term" value="F:voltage-gated sodium channel activity"/>
    <property type="evidence" value="ECO:0007669"/>
    <property type="project" value="TreeGrafter"/>
</dbReference>
<feature type="transmembrane region" description="Helical" evidence="5">
    <location>
        <begin position="20"/>
        <end position="38"/>
    </location>
</feature>
<keyword evidence="8" id="KW-1185">Reference proteome</keyword>
<dbReference type="InterPro" id="IPR043203">
    <property type="entry name" value="VGCC_Ca_Na"/>
</dbReference>
<reference evidence="7 8" key="1">
    <citation type="journal article" date="2018" name="Nat. Ecol. Evol.">
        <title>Shark genomes provide insights into elasmobranch evolution and the origin of vertebrates.</title>
        <authorList>
            <person name="Hara Y"/>
            <person name="Yamaguchi K"/>
            <person name="Onimaru K"/>
            <person name="Kadota M"/>
            <person name="Koyanagi M"/>
            <person name="Keeley SD"/>
            <person name="Tatsumi K"/>
            <person name="Tanaka K"/>
            <person name="Motone F"/>
            <person name="Kageyama Y"/>
            <person name="Nozu R"/>
            <person name="Adachi N"/>
            <person name="Nishimura O"/>
            <person name="Nakagawa R"/>
            <person name="Tanegashima C"/>
            <person name="Kiyatake I"/>
            <person name="Matsumoto R"/>
            <person name="Murakumo K"/>
            <person name="Nishida K"/>
            <person name="Terakita A"/>
            <person name="Kuratani S"/>
            <person name="Sato K"/>
            <person name="Hyodo S Kuraku.S."/>
        </authorList>
    </citation>
    <scope>NUCLEOTIDE SEQUENCE [LARGE SCALE GENOMIC DNA]</scope>
</reference>
<organism evidence="7 8">
    <name type="scientific">Scyliorhinus torazame</name>
    <name type="common">Cloudy catshark</name>
    <name type="synonym">Catulus torazame</name>
    <dbReference type="NCBI Taxonomy" id="75743"/>
    <lineage>
        <taxon>Eukaryota</taxon>
        <taxon>Metazoa</taxon>
        <taxon>Chordata</taxon>
        <taxon>Craniata</taxon>
        <taxon>Vertebrata</taxon>
        <taxon>Chondrichthyes</taxon>
        <taxon>Elasmobranchii</taxon>
        <taxon>Galeomorphii</taxon>
        <taxon>Galeoidea</taxon>
        <taxon>Carcharhiniformes</taxon>
        <taxon>Scyliorhinidae</taxon>
        <taxon>Scyliorhinus</taxon>
    </lineage>
</organism>
<comment type="subcellular location">
    <subcellularLocation>
        <location evidence="1">Membrane</location>
        <topology evidence="1">Multi-pass membrane protein</topology>
    </subcellularLocation>
</comment>
<evidence type="ECO:0000256" key="2">
    <source>
        <dbReference type="ARBA" id="ARBA00022692"/>
    </source>
</evidence>
<dbReference type="Pfam" id="PF00520">
    <property type="entry name" value="Ion_trans"/>
    <property type="match status" value="1"/>
</dbReference>
<name>A0A401Q9J7_SCYTO</name>
<evidence type="ECO:0000256" key="3">
    <source>
        <dbReference type="ARBA" id="ARBA00022989"/>
    </source>
</evidence>
<keyword evidence="4 5" id="KW-0472">Membrane</keyword>
<dbReference type="InterPro" id="IPR005821">
    <property type="entry name" value="Ion_trans_dom"/>
</dbReference>
<evidence type="ECO:0000313" key="7">
    <source>
        <dbReference type="EMBL" id="GCB82064.1"/>
    </source>
</evidence>
<comment type="caution">
    <text evidence="7">The sequence shown here is derived from an EMBL/GenBank/DDBJ whole genome shotgun (WGS) entry which is preliminary data.</text>
</comment>
<dbReference type="GO" id="GO:0086010">
    <property type="term" value="P:membrane depolarization during action potential"/>
    <property type="evidence" value="ECO:0007669"/>
    <property type="project" value="TreeGrafter"/>
</dbReference>
<evidence type="ECO:0000256" key="1">
    <source>
        <dbReference type="ARBA" id="ARBA00004141"/>
    </source>
</evidence>